<evidence type="ECO:0000313" key="1">
    <source>
        <dbReference type="EMBL" id="UVI31179.1"/>
    </source>
</evidence>
<sequence>MIGKASEIKIRNFEYLNEYEEWTENNPDAEIIDFKFQAEHSGSILLVIYKEDPSHATNR</sequence>
<protein>
    <submittedName>
        <fullName evidence="1">Uncharacterized protein</fullName>
    </submittedName>
</protein>
<dbReference type="EMBL" id="CP091430">
    <property type="protein sequence ID" value="UVI31179.1"/>
    <property type="molecule type" value="Genomic_DNA"/>
</dbReference>
<organism evidence="1 2">
    <name type="scientific">Paenibacillus spongiae</name>
    <dbReference type="NCBI Taxonomy" id="2909671"/>
    <lineage>
        <taxon>Bacteria</taxon>
        <taxon>Bacillati</taxon>
        <taxon>Bacillota</taxon>
        <taxon>Bacilli</taxon>
        <taxon>Bacillales</taxon>
        <taxon>Paenibacillaceae</taxon>
        <taxon>Paenibacillus</taxon>
    </lineage>
</organism>
<keyword evidence="2" id="KW-1185">Reference proteome</keyword>
<gene>
    <name evidence="1" type="ORF">L1F29_04875</name>
</gene>
<proteinExistence type="predicted"/>
<reference evidence="1" key="1">
    <citation type="submission" date="2022-01" db="EMBL/GenBank/DDBJ databases">
        <title>Paenibacillus spongiae sp. nov., isolated from marine sponge.</title>
        <authorList>
            <person name="Li Z."/>
            <person name="Zhang M."/>
        </authorList>
    </citation>
    <scope>NUCLEOTIDE SEQUENCE</scope>
    <source>
        <strain evidence="1">PHS-Z3</strain>
    </source>
</reference>
<evidence type="ECO:0000313" key="2">
    <source>
        <dbReference type="Proteomes" id="UP001057877"/>
    </source>
</evidence>
<name>A0ABY5SB64_9BACL</name>
<dbReference type="RefSeq" id="WP_258387242.1">
    <property type="nucleotide sequence ID" value="NZ_CP091430.1"/>
</dbReference>
<accession>A0ABY5SB64</accession>
<dbReference type="Proteomes" id="UP001057877">
    <property type="component" value="Chromosome"/>
</dbReference>